<evidence type="ECO:0000313" key="1">
    <source>
        <dbReference type="EMBL" id="CAI8017601.1"/>
    </source>
</evidence>
<reference evidence="1" key="1">
    <citation type="submission" date="2023-03" db="EMBL/GenBank/DDBJ databases">
        <authorList>
            <person name="Steffen K."/>
            <person name="Cardenas P."/>
        </authorList>
    </citation>
    <scope>NUCLEOTIDE SEQUENCE</scope>
</reference>
<organism evidence="1 2">
    <name type="scientific">Geodia barretti</name>
    <name type="common">Barrett's horny sponge</name>
    <dbReference type="NCBI Taxonomy" id="519541"/>
    <lineage>
        <taxon>Eukaryota</taxon>
        <taxon>Metazoa</taxon>
        <taxon>Porifera</taxon>
        <taxon>Demospongiae</taxon>
        <taxon>Heteroscleromorpha</taxon>
        <taxon>Tetractinellida</taxon>
        <taxon>Astrophorina</taxon>
        <taxon>Geodiidae</taxon>
        <taxon>Geodia</taxon>
    </lineage>
</organism>
<protein>
    <submittedName>
        <fullName evidence="1">Uncharacterized protein</fullName>
    </submittedName>
</protein>
<proteinExistence type="predicted"/>
<sequence>MLSCFFLKCCPRRDIYPGFLQCDVLYARQTDPSNLHTTVLWLGQTCSTEDATKTFSAPKETMS</sequence>
<dbReference type="EMBL" id="CASHTH010001645">
    <property type="protein sequence ID" value="CAI8017601.1"/>
    <property type="molecule type" value="Genomic_DNA"/>
</dbReference>
<comment type="caution">
    <text evidence="1">The sequence shown here is derived from an EMBL/GenBank/DDBJ whole genome shotgun (WGS) entry which is preliminary data.</text>
</comment>
<dbReference type="AlphaFoldDB" id="A0AA35RWM3"/>
<gene>
    <name evidence="1" type="ORF">GBAR_LOCUS10667</name>
</gene>
<keyword evidence="2" id="KW-1185">Reference proteome</keyword>
<name>A0AA35RWM3_GEOBA</name>
<evidence type="ECO:0000313" key="2">
    <source>
        <dbReference type="Proteomes" id="UP001174909"/>
    </source>
</evidence>
<accession>A0AA35RWM3</accession>
<dbReference type="Proteomes" id="UP001174909">
    <property type="component" value="Unassembled WGS sequence"/>
</dbReference>